<keyword evidence="2 6" id="KW-1003">Cell membrane</keyword>
<evidence type="ECO:0000313" key="8">
    <source>
        <dbReference type="RefSeq" id="XP_034239704.1"/>
    </source>
</evidence>
<accession>A0A6P8ZLZ3</accession>
<feature type="transmembrane region" description="Helical" evidence="6">
    <location>
        <begin position="519"/>
        <end position="537"/>
    </location>
</feature>
<evidence type="ECO:0000256" key="4">
    <source>
        <dbReference type="ARBA" id="ARBA00022989"/>
    </source>
</evidence>
<comment type="subcellular location">
    <subcellularLocation>
        <location evidence="1 6">Cell membrane</location>
        <topology evidence="1 6">Multi-pass membrane protein</topology>
    </subcellularLocation>
</comment>
<feature type="transmembrane region" description="Helical" evidence="6">
    <location>
        <begin position="211"/>
        <end position="230"/>
    </location>
</feature>
<sequence>MASPRSRVAWRSSDYWARGEVFFNGRVAPPSGSTVPRPASPTPLHKWGRAVLGGRVVRSGGVDSWDGVHVQDDAAVQSNEAGKQPGGDALDYAGTPLAPVVYGLAASGILPLAIRHPRESGSGAEVPIRCFLFLSRTLTVCERERATKAPPIHGSLPDALSAGLPSLHPGRSTLLYCGMVFAVCTASQTLVWSDQLMVAISSSARWDDRLFAVEVLVLLVPQLFAPYAWVCTSTFRKILQDFAKYEALHASIASTPLAPRWVRRRRLLARIIISSCFSGTACVLLGITFLKLRYFYFPAAFYSMMIQFLVTLFFATHHHQLWEAARAICAELHQVGHWNAARLKQTVGKPACRPVSLALLRDAPRVRERRVRNQCAAAAIWRSLQPFSRCQIPVASGPADLQAGEQDKQAGLRAIGAIRDGHRLWVALRTLYNHTEYCFLDVFLLLHLFLSLLLATYMLLVFVASGVLYSAAIEMLMVATALLQLGLITNGAHYGTEQMCGPVVDALDKLSIVTDDPQLFQTVMLFYQSVVAFPAAVSLSGFTSVGRPLFTSVISATVTYMVILIQFQQGVHDTLQTNASHVDPHIQQNSEVAR</sequence>
<keyword evidence="4 6" id="KW-1133">Transmembrane helix</keyword>
<name>A0A6P8ZLZ3_THRPL</name>
<reference evidence="8" key="1">
    <citation type="submission" date="2025-08" db="UniProtKB">
        <authorList>
            <consortium name="RefSeq"/>
        </authorList>
    </citation>
    <scope>IDENTIFICATION</scope>
    <source>
        <tissue evidence="8">Total insect</tissue>
    </source>
</reference>
<keyword evidence="6" id="KW-0675">Receptor</keyword>
<dbReference type="OrthoDB" id="6344997at2759"/>
<dbReference type="GO" id="GO:0007165">
    <property type="term" value="P:signal transduction"/>
    <property type="evidence" value="ECO:0007669"/>
    <property type="project" value="UniProtKB-KW"/>
</dbReference>
<dbReference type="GO" id="GO:0005886">
    <property type="term" value="C:plasma membrane"/>
    <property type="evidence" value="ECO:0007669"/>
    <property type="project" value="UniProtKB-SubCell"/>
</dbReference>
<dbReference type="InterPro" id="IPR013604">
    <property type="entry name" value="7TM_chemorcpt"/>
</dbReference>
<comment type="similarity">
    <text evidence="6">Belongs to the insect chemoreceptor superfamily. Gustatory receptor (GR) family.</text>
</comment>
<dbReference type="RefSeq" id="XP_034239704.1">
    <property type="nucleotide sequence ID" value="XM_034383813.1"/>
</dbReference>
<keyword evidence="3 6" id="KW-0812">Transmembrane</keyword>
<evidence type="ECO:0000313" key="7">
    <source>
        <dbReference type="Proteomes" id="UP000515158"/>
    </source>
</evidence>
<gene>
    <name evidence="8" type="primary">LOC117644391</name>
</gene>
<keyword evidence="6" id="KW-0807">Transducer</keyword>
<evidence type="ECO:0000256" key="3">
    <source>
        <dbReference type="ARBA" id="ARBA00022692"/>
    </source>
</evidence>
<evidence type="ECO:0000256" key="5">
    <source>
        <dbReference type="ARBA" id="ARBA00023136"/>
    </source>
</evidence>
<organism evidence="8">
    <name type="scientific">Thrips palmi</name>
    <name type="common">Melon thrips</name>
    <dbReference type="NCBI Taxonomy" id="161013"/>
    <lineage>
        <taxon>Eukaryota</taxon>
        <taxon>Metazoa</taxon>
        <taxon>Ecdysozoa</taxon>
        <taxon>Arthropoda</taxon>
        <taxon>Hexapoda</taxon>
        <taxon>Insecta</taxon>
        <taxon>Pterygota</taxon>
        <taxon>Neoptera</taxon>
        <taxon>Paraneoptera</taxon>
        <taxon>Thysanoptera</taxon>
        <taxon>Terebrantia</taxon>
        <taxon>Thripoidea</taxon>
        <taxon>Thripidae</taxon>
        <taxon>Thrips</taxon>
    </lineage>
</organism>
<evidence type="ECO:0000256" key="1">
    <source>
        <dbReference type="ARBA" id="ARBA00004651"/>
    </source>
</evidence>
<evidence type="ECO:0000256" key="6">
    <source>
        <dbReference type="RuleBase" id="RU363108"/>
    </source>
</evidence>
<comment type="function">
    <text evidence="6">Gustatory receptor which mediates acceptance or avoidance behavior, depending on its substrates.</text>
</comment>
<dbReference type="KEGG" id="tpal:117644391"/>
<dbReference type="InParanoid" id="A0A6P8ZLZ3"/>
<dbReference type="Pfam" id="PF08395">
    <property type="entry name" value="7tm_7"/>
    <property type="match status" value="1"/>
</dbReference>
<dbReference type="Proteomes" id="UP000515158">
    <property type="component" value="Unplaced"/>
</dbReference>
<dbReference type="GO" id="GO:0050909">
    <property type="term" value="P:sensory perception of taste"/>
    <property type="evidence" value="ECO:0007669"/>
    <property type="project" value="InterPro"/>
</dbReference>
<keyword evidence="5 6" id="KW-0472">Membrane</keyword>
<feature type="transmembrane region" description="Helical" evidence="6">
    <location>
        <begin position="549"/>
        <end position="567"/>
    </location>
</feature>
<protein>
    <recommendedName>
        <fullName evidence="6">Gustatory receptor</fullName>
    </recommendedName>
</protein>
<dbReference type="GeneID" id="117644391"/>
<feature type="transmembrane region" description="Helical" evidence="6">
    <location>
        <begin position="438"/>
        <end position="460"/>
    </location>
</feature>
<feature type="transmembrane region" description="Helical" evidence="6">
    <location>
        <begin position="295"/>
        <end position="316"/>
    </location>
</feature>
<evidence type="ECO:0000256" key="2">
    <source>
        <dbReference type="ARBA" id="ARBA00022475"/>
    </source>
</evidence>
<feature type="transmembrane region" description="Helical" evidence="6">
    <location>
        <begin position="173"/>
        <end position="191"/>
    </location>
</feature>
<dbReference type="AlphaFoldDB" id="A0A6P8ZLZ3"/>
<proteinExistence type="inferred from homology"/>
<keyword evidence="7" id="KW-1185">Reference proteome</keyword>
<feature type="transmembrane region" description="Helical" evidence="6">
    <location>
        <begin position="267"/>
        <end position="289"/>
    </location>
</feature>